<dbReference type="Proteomes" id="UP000307768">
    <property type="component" value="Unassembled WGS sequence"/>
</dbReference>
<accession>A0A5Q6RRN1</accession>
<evidence type="ECO:0000256" key="1">
    <source>
        <dbReference type="SAM" id="MobiDB-lite"/>
    </source>
</evidence>
<feature type="region of interest" description="Disordered" evidence="1">
    <location>
        <begin position="69"/>
        <end position="95"/>
    </location>
</feature>
<dbReference type="EMBL" id="VDFQ02000005">
    <property type="protein sequence ID" value="KAA1420655.1"/>
    <property type="molecule type" value="Genomic_DNA"/>
</dbReference>
<comment type="caution">
    <text evidence="2">The sequence shown here is derived from an EMBL/GenBank/DDBJ whole genome shotgun (WGS) entry which is preliminary data.</text>
</comment>
<organism evidence="2 3">
    <name type="scientific">Mumia zhuanghuii</name>
    <dbReference type="NCBI Taxonomy" id="2585211"/>
    <lineage>
        <taxon>Bacteria</taxon>
        <taxon>Bacillati</taxon>
        <taxon>Actinomycetota</taxon>
        <taxon>Actinomycetes</taxon>
        <taxon>Propionibacteriales</taxon>
        <taxon>Nocardioidaceae</taxon>
        <taxon>Mumia</taxon>
    </lineage>
</organism>
<name>A0A5Q6RRN1_9ACTN</name>
<dbReference type="RefSeq" id="WP_149770824.1">
    <property type="nucleotide sequence ID" value="NZ_VDFQ02000005.1"/>
</dbReference>
<proteinExistence type="predicted"/>
<dbReference type="OrthoDB" id="5125103at2"/>
<evidence type="ECO:0000313" key="2">
    <source>
        <dbReference type="EMBL" id="KAA1420655.1"/>
    </source>
</evidence>
<dbReference type="Gene3D" id="1.20.120.20">
    <property type="entry name" value="Apolipoprotein"/>
    <property type="match status" value="1"/>
</dbReference>
<protein>
    <submittedName>
        <fullName evidence="2">Antitoxin</fullName>
    </submittedName>
</protein>
<dbReference type="InterPro" id="IPR028037">
    <property type="entry name" value="Antitoxin_Rv0909/MT0933"/>
</dbReference>
<dbReference type="AlphaFoldDB" id="A0A5Q6RRN1"/>
<reference evidence="2 3" key="1">
    <citation type="submission" date="2019-09" db="EMBL/GenBank/DDBJ databases">
        <title>Mumia zhuanghuii sp. nov. isolated from the intestinal contents of plateau pika (Ochotona curzoniae) in the Qinghai-Tibet plateau of China.</title>
        <authorList>
            <person name="Tian Z."/>
        </authorList>
    </citation>
    <scope>NUCLEOTIDE SEQUENCE [LARGE SCALE GENOMIC DNA]</scope>
    <source>
        <strain evidence="3">350</strain>
    </source>
</reference>
<feature type="compositionally biased region" description="Pro residues" evidence="1">
    <location>
        <begin position="86"/>
        <end position="95"/>
    </location>
</feature>
<sequence>MAAFDPKKFDEVFDKVKDSTEDMAHELKERASVLVTENGDKIDDALEKVRDKAKELSKGKYDDKIDKAHAAAKQQIHKLDKGTGPGEPPTTPPAP</sequence>
<gene>
    <name evidence="2" type="ORF">FE697_017060</name>
</gene>
<dbReference type="Pfam" id="PF14013">
    <property type="entry name" value="MT0933_antitox"/>
    <property type="match status" value="1"/>
</dbReference>
<evidence type="ECO:0000313" key="3">
    <source>
        <dbReference type="Proteomes" id="UP000307768"/>
    </source>
</evidence>